<proteinExistence type="predicted"/>
<sequence>MPSREVVLELREDGGLAPYGGELGRLGLQAGTQFEEAAHIAVVDLCDHDTPLPRRLGEALRDKPAQGLAHRCAGDPQTVGLLHLQEGCARRQDTVEDLRPQLRVCTSRGSGGSGQHGRSVYTSWIVGHE</sequence>
<accession>A0A918QIP6</accession>
<dbReference type="Proteomes" id="UP000630936">
    <property type="component" value="Unassembled WGS sequence"/>
</dbReference>
<evidence type="ECO:0000313" key="2">
    <source>
        <dbReference type="Proteomes" id="UP000630936"/>
    </source>
</evidence>
<dbReference type="EMBL" id="BMWG01000020">
    <property type="protein sequence ID" value="GGZ51055.1"/>
    <property type="molecule type" value="Genomic_DNA"/>
</dbReference>
<dbReference type="AlphaFoldDB" id="A0A918QIP6"/>
<organism evidence="1 2">
    <name type="scientific">Streptomyces inusitatus</name>
    <dbReference type="NCBI Taxonomy" id="68221"/>
    <lineage>
        <taxon>Bacteria</taxon>
        <taxon>Bacillati</taxon>
        <taxon>Actinomycetota</taxon>
        <taxon>Actinomycetes</taxon>
        <taxon>Kitasatosporales</taxon>
        <taxon>Streptomycetaceae</taxon>
        <taxon>Streptomyces</taxon>
    </lineage>
</organism>
<name>A0A918QIP6_9ACTN</name>
<comment type="caution">
    <text evidence="1">The sequence shown here is derived from an EMBL/GenBank/DDBJ whole genome shotgun (WGS) entry which is preliminary data.</text>
</comment>
<reference evidence="1" key="1">
    <citation type="journal article" date="2014" name="Int. J. Syst. Evol. Microbiol.">
        <title>Complete genome sequence of Corynebacterium casei LMG S-19264T (=DSM 44701T), isolated from a smear-ripened cheese.</title>
        <authorList>
            <consortium name="US DOE Joint Genome Institute (JGI-PGF)"/>
            <person name="Walter F."/>
            <person name="Albersmeier A."/>
            <person name="Kalinowski J."/>
            <person name="Ruckert C."/>
        </authorList>
    </citation>
    <scope>NUCLEOTIDE SEQUENCE</scope>
    <source>
        <strain evidence="1">JCM 4988</strain>
    </source>
</reference>
<gene>
    <name evidence="1" type="ORF">GCM10010387_51790</name>
</gene>
<evidence type="ECO:0000313" key="1">
    <source>
        <dbReference type="EMBL" id="GGZ51055.1"/>
    </source>
</evidence>
<reference evidence="1" key="2">
    <citation type="submission" date="2020-09" db="EMBL/GenBank/DDBJ databases">
        <authorList>
            <person name="Sun Q."/>
            <person name="Ohkuma M."/>
        </authorList>
    </citation>
    <scope>NUCLEOTIDE SEQUENCE</scope>
    <source>
        <strain evidence="1">JCM 4988</strain>
    </source>
</reference>
<keyword evidence="2" id="KW-1185">Reference proteome</keyword>
<protein>
    <submittedName>
        <fullName evidence="1">Uncharacterized protein</fullName>
    </submittedName>
</protein>